<dbReference type="PANTHER" id="PTHR40459">
    <property type="entry name" value="CONSERVED HYPOTHETICAL ALANINE AND LEUCINE RICH PROTEIN"/>
    <property type="match status" value="1"/>
</dbReference>
<feature type="domain" description="DUF2520" evidence="2">
    <location>
        <begin position="122"/>
        <end position="245"/>
    </location>
</feature>
<evidence type="ECO:0000313" key="4">
    <source>
        <dbReference type="Proteomes" id="UP001595885"/>
    </source>
</evidence>
<dbReference type="InterPro" id="IPR036291">
    <property type="entry name" value="NAD(P)-bd_dom_sf"/>
</dbReference>
<evidence type="ECO:0000313" key="3">
    <source>
        <dbReference type="EMBL" id="MFC4739234.1"/>
    </source>
</evidence>
<dbReference type="Gene3D" id="1.10.1040.20">
    <property type="entry name" value="ProC-like, C-terminal domain"/>
    <property type="match status" value="1"/>
</dbReference>
<dbReference type="Proteomes" id="UP001595885">
    <property type="component" value="Unassembled WGS sequence"/>
</dbReference>
<sequence length="252" mass="28313">MIKVVLLGSGNVASHLIKAMEANEAIDLIQVYARSKKSIENLIESSKITTSFADLKEADVYVISVSDKAIEEVSNQIPFTDKLVVHTSGTMDFRVMHPKNKRGVFYPLQTFSKSKEVAMKSVPFCLETEKDEDFELVENLAKNLSNSVYKINGEQRKSLHISAVFVSNFVNHLYQIGNALCEENNVPFAILQPLIEETANKIKTLSPTEAQTGPAIRNDEPTIQKHLEALENPTYKELYRQLTLSIQNVKKL</sequence>
<dbReference type="Pfam" id="PF10728">
    <property type="entry name" value="DUF2520"/>
    <property type="match status" value="1"/>
</dbReference>
<proteinExistence type="predicted"/>
<dbReference type="InterPro" id="IPR028939">
    <property type="entry name" value="P5C_Rdtase_cat_N"/>
</dbReference>
<dbReference type="SUPFAM" id="SSF51735">
    <property type="entry name" value="NAD(P)-binding Rossmann-fold domains"/>
    <property type="match status" value="1"/>
</dbReference>
<evidence type="ECO:0000259" key="1">
    <source>
        <dbReference type="Pfam" id="PF03807"/>
    </source>
</evidence>
<dbReference type="RefSeq" id="WP_379738526.1">
    <property type="nucleotide sequence ID" value="NZ_JBHSGW010000002.1"/>
</dbReference>
<organism evidence="3 4">
    <name type="scientific">Flavobacterium ponti</name>
    <dbReference type="NCBI Taxonomy" id="665133"/>
    <lineage>
        <taxon>Bacteria</taxon>
        <taxon>Pseudomonadati</taxon>
        <taxon>Bacteroidota</taxon>
        <taxon>Flavobacteriia</taxon>
        <taxon>Flavobacteriales</taxon>
        <taxon>Flavobacteriaceae</taxon>
        <taxon>Flavobacterium</taxon>
    </lineage>
</organism>
<protein>
    <submittedName>
        <fullName evidence="3">Rossmann-like and DUF2520 domain-containing protein</fullName>
    </submittedName>
</protein>
<keyword evidence="4" id="KW-1185">Reference proteome</keyword>
<dbReference type="InterPro" id="IPR018931">
    <property type="entry name" value="DUF2520"/>
</dbReference>
<dbReference type="Pfam" id="PF03807">
    <property type="entry name" value="F420_oxidored"/>
    <property type="match status" value="1"/>
</dbReference>
<comment type="caution">
    <text evidence="3">The sequence shown here is derived from an EMBL/GenBank/DDBJ whole genome shotgun (WGS) entry which is preliminary data.</text>
</comment>
<accession>A0ABV9P4R4</accession>
<evidence type="ECO:0000259" key="2">
    <source>
        <dbReference type="Pfam" id="PF10728"/>
    </source>
</evidence>
<dbReference type="InterPro" id="IPR008927">
    <property type="entry name" value="6-PGluconate_DH-like_C_sf"/>
</dbReference>
<dbReference type="InterPro" id="IPR037108">
    <property type="entry name" value="TM1727-like_C_sf"/>
</dbReference>
<dbReference type="Gene3D" id="3.40.50.720">
    <property type="entry name" value="NAD(P)-binding Rossmann-like Domain"/>
    <property type="match status" value="1"/>
</dbReference>
<name>A0ABV9P4R4_9FLAO</name>
<reference evidence="4" key="1">
    <citation type="journal article" date="2019" name="Int. J. Syst. Evol. Microbiol.">
        <title>The Global Catalogue of Microorganisms (GCM) 10K type strain sequencing project: providing services to taxonomists for standard genome sequencing and annotation.</title>
        <authorList>
            <consortium name="The Broad Institute Genomics Platform"/>
            <consortium name="The Broad Institute Genome Sequencing Center for Infectious Disease"/>
            <person name="Wu L."/>
            <person name="Ma J."/>
        </authorList>
    </citation>
    <scope>NUCLEOTIDE SEQUENCE [LARGE SCALE GENOMIC DNA]</scope>
    <source>
        <strain evidence="4">CCUG 50349</strain>
    </source>
</reference>
<dbReference type="SUPFAM" id="SSF48179">
    <property type="entry name" value="6-phosphogluconate dehydrogenase C-terminal domain-like"/>
    <property type="match status" value="1"/>
</dbReference>
<feature type="domain" description="Pyrroline-5-carboxylate reductase catalytic N-terminal" evidence="1">
    <location>
        <begin position="3"/>
        <end position="87"/>
    </location>
</feature>
<dbReference type="PANTHER" id="PTHR40459:SF1">
    <property type="entry name" value="CONSERVED HYPOTHETICAL ALANINE AND LEUCINE RICH PROTEIN"/>
    <property type="match status" value="1"/>
</dbReference>
<dbReference type="EMBL" id="JBHSGW010000002">
    <property type="protein sequence ID" value="MFC4739234.1"/>
    <property type="molecule type" value="Genomic_DNA"/>
</dbReference>
<gene>
    <name evidence="3" type="ORF">ACFO3U_04445</name>
</gene>